<evidence type="ECO:0000313" key="5">
    <source>
        <dbReference type="EMBL" id="GGM00532.1"/>
    </source>
</evidence>
<accession>A0A917SW25</accession>
<dbReference type="Pfam" id="PF03965">
    <property type="entry name" value="Penicillinase_R"/>
    <property type="match status" value="1"/>
</dbReference>
<keyword evidence="3" id="KW-0238">DNA-binding</keyword>
<evidence type="ECO:0000256" key="2">
    <source>
        <dbReference type="ARBA" id="ARBA00023015"/>
    </source>
</evidence>
<comment type="caution">
    <text evidence="5">The sequence shown here is derived from an EMBL/GenBank/DDBJ whole genome shotgun (WGS) entry which is preliminary data.</text>
</comment>
<organism evidence="5 6">
    <name type="scientific">Nakamurella endophytica</name>
    <dbReference type="NCBI Taxonomy" id="1748367"/>
    <lineage>
        <taxon>Bacteria</taxon>
        <taxon>Bacillati</taxon>
        <taxon>Actinomycetota</taxon>
        <taxon>Actinomycetes</taxon>
        <taxon>Nakamurellales</taxon>
        <taxon>Nakamurellaceae</taxon>
        <taxon>Nakamurella</taxon>
    </lineage>
</organism>
<dbReference type="GO" id="GO:0003677">
    <property type="term" value="F:DNA binding"/>
    <property type="evidence" value="ECO:0007669"/>
    <property type="project" value="UniProtKB-KW"/>
</dbReference>
<evidence type="ECO:0000256" key="1">
    <source>
        <dbReference type="ARBA" id="ARBA00011046"/>
    </source>
</evidence>
<keyword evidence="6" id="KW-1185">Reference proteome</keyword>
<comment type="similarity">
    <text evidence="1">Belongs to the BlaI transcriptional regulatory family.</text>
</comment>
<evidence type="ECO:0000256" key="4">
    <source>
        <dbReference type="ARBA" id="ARBA00023163"/>
    </source>
</evidence>
<reference evidence="5" key="1">
    <citation type="journal article" date="2014" name="Int. J. Syst. Evol. Microbiol.">
        <title>Complete genome sequence of Corynebacterium casei LMG S-19264T (=DSM 44701T), isolated from a smear-ripened cheese.</title>
        <authorList>
            <consortium name="US DOE Joint Genome Institute (JGI-PGF)"/>
            <person name="Walter F."/>
            <person name="Albersmeier A."/>
            <person name="Kalinowski J."/>
            <person name="Ruckert C."/>
        </authorList>
    </citation>
    <scope>NUCLEOTIDE SEQUENCE</scope>
    <source>
        <strain evidence="5">CGMCC 4.7308</strain>
    </source>
</reference>
<dbReference type="InterPro" id="IPR036388">
    <property type="entry name" value="WH-like_DNA-bd_sf"/>
</dbReference>
<keyword evidence="2" id="KW-0805">Transcription regulation</keyword>
<dbReference type="EMBL" id="BMNA01000003">
    <property type="protein sequence ID" value="GGM00532.1"/>
    <property type="molecule type" value="Genomic_DNA"/>
</dbReference>
<dbReference type="InterPro" id="IPR005650">
    <property type="entry name" value="BlaI_family"/>
</dbReference>
<dbReference type="AlphaFoldDB" id="A0A917SW25"/>
<sequence>MARREPGQLEQAVLGIVASFGPDVAVPVAQVQARLPGSPAYTTVMTTMARLADKGALTRIRDGRAYRYRLSAPTGSIDDAMAARRMRQLLSDGADRAGVLARFVAELDPDEERLLADLLRREAGR</sequence>
<name>A0A917SW25_9ACTN</name>
<protein>
    <submittedName>
        <fullName evidence="5">Penicillinase repressor</fullName>
    </submittedName>
</protein>
<dbReference type="RefSeq" id="WP_188941400.1">
    <property type="nucleotide sequence ID" value="NZ_BMNA01000003.1"/>
</dbReference>
<dbReference type="GO" id="GO:0045892">
    <property type="term" value="P:negative regulation of DNA-templated transcription"/>
    <property type="evidence" value="ECO:0007669"/>
    <property type="project" value="InterPro"/>
</dbReference>
<dbReference type="SUPFAM" id="SSF46785">
    <property type="entry name" value="Winged helix' DNA-binding domain"/>
    <property type="match status" value="1"/>
</dbReference>
<dbReference type="Gene3D" id="1.10.10.10">
    <property type="entry name" value="Winged helix-like DNA-binding domain superfamily/Winged helix DNA-binding domain"/>
    <property type="match status" value="1"/>
</dbReference>
<gene>
    <name evidence="5" type="ORF">GCM10011594_20790</name>
</gene>
<evidence type="ECO:0000313" key="6">
    <source>
        <dbReference type="Proteomes" id="UP000655208"/>
    </source>
</evidence>
<dbReference type="InterPro" id="IPR036390">
    <property type="entry name" value="WH_DNA-bd_sf"/>
</dbReference>
<reference evidence="5" key="2">
    <citation type="submission" date="2020-09" db="EMBL/GenBank/DDBJ databases">
        <authorList>
            <person name="Sun Q."/>
            <person name="Zhou Y."/>
        </authorList>
    </citation>
    <scope>NUCLEOTIDE SEQUENCE</scope>
    <source>
        <strain evidence="5">CGMCC 4.7308</strain>
    </source>
</reference>
<keyword evidence="4" id="KW-0804">Transcription</keyword>
<dbReference type="Proteomes" id="UP000655208">
    <property type="component" value="Unassembled WGS sequence"/>
</dbReference>
<proteinExistence type="inferred from homology"/>
<evidence type="ECO:0000256" key="3">
    <source>
        <dbReference type="ARBA" id="ARBA00023125"/>
    </source>
</evidence>